<dbReference type="Pfam" id="PF01764">
    <property type="entry name" value="Lipase_3"/>
    <property type="match status" value="1"/>
</dbReference>
<dbReference type="InterPro" id="IPR002921">
    <property type="entry name" value="Fungal_lipase-type"/>
</dbReference>
<gene>
    <name evidence="2" type="ORF">G7B40_036470</name>
</gene>
<name>A0AAP5IE49_9CYAN</name>
<sequence>MYEEIIYLLDLCIFSYHLHAQTLIWPMDPYYEELLYYSNRGSAPEVTARRKNFMDGVRSNFKAPNTNETVPPGQNLPSHIYRGPGSLYGENNGWNNNNTLEPIISDYRRIYPWRPTFTRPDKNNEPWIVYNTPEIITNRIQEVWMMRYSTAAGPNGNQPNVVGENNALYNQRPENINTRTVATDWLYCFEGGTGAIAKQDAPTYPLWSMMGFALAVRTLDANGNLLFYDLYIVFRGSRSGRLRPKEAMIQEIGNPDWVTDLDSTGIAVTARVSDPNISSVGELNRGFATSINTMFPTIMRCLTEIQRRNDRAPRNIYVTGHSLGAALATLFSSSIKLGQYNPTGDNTQLPATIRNWPWNQMKLTTYASPTVGTTAFCDEFNRRMQNCVRVALITDVITAGFNHVGTRYEIKINTKDALGPKKAHDPQFIRQRLILDIRERPQGLRLLVTVPSNTGEIIGEKALFDPWKTFTTSRAVLEHLSNVYLSGNLGDCLFEFNSNFLIYMMLLRKPVFLDQPITARELQIIEDKIKVKGSFNNNNKLTEILMTLDESLKEITEGDNLRKFVGIGIILFYISENRIALDSILSNKFVQKYLETVY</sequence>
<evidence type="ECO:0000313" key="2">
    <source>
        <dbReference type="EMBL" id="MDR9900010.1"/>
    </source>
</evidence>
<keyword evidence="3" id="KW-1185">Reference proteome</keyword>
<dbReference type="SUPFAM" id="SSF53474">
    <property type="entry name" value="alpha/beta-Hydrolases"/>
    <property type="match status" value="1"/>
</dbReference>
<accession>A0AAP5IE49</accession>
<dbReference type="AlphaFoldDB" id="A0AAP5IE49"/>
<dbReference type="EMBL" id="JAALHA020000029">
    <property type="protein sequence ID" value="MDR9900010.1"/>
    <property type="molecule type" value="Genomic_DNA"/>
</dbReference>
<proteinExistence type="predicted"/>
<dbReference type="InterPro" id="IPR029058">
    <property type="entry name" value="AB_hydrolase_fold"/>
</dbReference>
<comment type="caution">
    <text evidence="2">The sequence shown here is derived from an EMBL/GenBank/DDBJ whole genome shotgun (WGS) entry which is preliminary data.</text>
</comment>
<dbReference type="RefSeq" id="WP_208340857.1">
    <property type="nucleotide sequence ID" value="NZ_CAWQFN010000747.1"/>
</dbReference>
<evidence type="ECO:0000259" key="1">
    <source>
        <dbReference type="Pfam" id="PF01764"/>
    </source>
</evidence>
<dbReference type="PANTHER" id="PTHR45856">
    <property type="entry name" value="ALPHA/BETA-HYDROLASES SUPERFAMILY PROTEIN"/>
    <property type="match status" value="1"/>
</dbReference>
<dbReference type="CDD" id="cd00519">
    <property type="entry name" value="Lipase_3"/>
    <property type="match status" value="1"/>
</dbReference>
<reference evidence="3" key="1">
    <citation type="journal article" date="2021" name="Science">
        <title>Hunting the eagle killer: A cyanobacterial neurotoxin causes vacuolar myelinopathy.</title>
        <authorList>
            <person name="Breinlinger S."/>
            <person name="Phillips T.J."/>
            <person name="Haram B.N."/>
            <person name="Mares J."/>
            <person name="Martinez Yerena J.A."/>
            <person name="Hrouzek P."/>
            <person name="Sobotka R."/>
            <person name="Henderson W.M."/>
            <person name="Schmieder P."/>
            <person name="Williams S.M."/>
            <person name="Lauderdale J.D."/>
            <person name="Wilde H.D."/>
            <person name="Gerrin W."/>
            <person name="Kust A."/>
            <person name="Washington J.W."/>
            <person name="Wagner C."/>
            <person name="Geier B."/>
            <person name="Liebeke M."/>
            <person name="Enke H."/>
            <person name="Niedermeyer T.H.J."/>
            <person name="Wilde S.B."/>
        </authorList>
    </citation>
    <scope>NUCLEOTIDE SEQUENCE [LARGE SCALE GENOMIC DNA]</scope>
    <source>
        <strain evidence="3">Thurmond2011</strain>
    </source>
</reference>
<organism evidence="2 3">
    <name type="scientific">Aetokthonos hydrillicola Thurmond2011</name>
    <dbReference type="NCBI Taxonomy" id="2712845"/>
    <lineage>
        <taxon>Bacteria</taxon>
        <taxon>Bacillati</taxon>
        <taxon>Cyanobacteriota</taxon>
        <taxon>Cyanophyceae</taxon>
        <taxon>Nostocales</taxon>
        <taxon>Hapalosiphonaceae</taxon>
        <taxon>Aetokthonos</taxon>
    </lineage>
</organism>
<dbReference type="InterPro" id="IPR051218">
    <property type="entry name" value="Sec_MonoDiacylglyc_Lipase"/>
</dbReference>
<dbReference type="Gene3D" id="3.40.50.1820">
    <property type="entry name" value="alpha/beta hydrolase"/>
    <property type="match status" value="1"/>
</dbReference>
<evidence type="ECO:0000313" key="3">
    <source>
        <dbReference type="Proteomes" id="UP000667802"/>
    </source>
</evidence>
<dbReference type="PANTHER" id="PTHR45856:SF11">
    <property type="entry name" value="FUNGAL LIPASE-LIKE DOMAIN-CONTAINING PROTEIN"/>
    <property type="match status" value="1"/>
</dbReference>
<dbReference type="Proteomes" id="UP000667802">
    <property type="component" value="Unassembled WGS sequence"/>
</dbReference>
<feature type="domain" description="Fungal lipase-type" evidence="1">
    <location>
        <begin position="255"/>
        <end position="398"/>
    </location>
</feature>
<protein>
    <submittedName>
        <fullName evidence="2">Lipase family protein</fullName>
    </submittedName>
</protein>
<dbReference type="GO" id="GO:0006629">
    <property type="term" value="P:lipid metabolic process"/>
    <property type="evidence" value="ECO:0007669"/>
    <property type="project" value="InterPro"/>
</dbReference>